<reference evidence="1 2" key="1">
    <citation type="submission" date="2019-03" db="EMBL/GenBank/DDBJ databases">
        <title>Genomics of glacier-inhabiting Cryobacterium strains.</title>
        <authorList>
            <person name="Liu Q."/>
            <person name="Xin Y.-H."/>
        </authorList>
    </citation>
    <scope>NUCLEOTIDE SEQUENCE [LARGE SCALE GENOMIC DNA]</scope>
    <source>
        <strain evidence="1 2">TMT4-23</strain>
    </source>
</reference>
<protein>
    <submittedName>
        <fullName evidence="1">Uncharacterized protein</fullName>
    </submittedName>
</protein>
<organism evidence="1 2">
    <name type="scientific">Cryobacterium breve</name>
    <dbReference type="NCBI Taxonomy" id="1259258"/>
    <lineage>
        <taxon>Bacteria</taxon>
        <taxon>Bacillati</taxon>
        <taxon>Actinomycetota</taxon>
        <taxon>Actinomycetes</taxon>
        <taxon>Micrococcales</taxon>
        <taxon>Microbacteriaceae</taxon>
        <taxon>Cryobacterium</taxon>
    </lineage>
</organism>
<sequence length="107" mass="12416">MRATETVHAEPRDSIDSPAYRVNFWQRPSPEHGWNLDAYVLTDVEDITEVLQWVDEHAAGRRFEVFVEMNEEPERSFQSPRMTGLIRMLGSNPNAGETVEIVRLQKM</sequence>
<name>A0ABY2IZU8_9MICO</name>
<evidence type="ECO:0000313" key="2">
    <source>
        <dbReference type="Proteomes" id="UP000298355"/>
    </source>
</evidence>
<keyword evidence="2" id="KW-1185">Reference proteome</keyword>
<evidence type="ECO:0000313" key="1">
    <source>
        <dbReference type="EMBL" id="TFC97450.1"/>
    </source>
</evidence>
<gene>
    <name evidence="1" type="ORF">E3O65_11740</name>
</gene>
<comment type="caution">
    <text evidence="1">The sequence shown here is derived from an EMBL/GenBank/DDBJ whole genome shotgun (WGS) entry which is preliminary data.</text>
</comment>
<dbReference type="RefSeq" id="WP_134363891.1">
    <property type="nucleotide sequence ID" value="NZ_SOGJ01000023.1"/>
</dbReference>
<proteinExistence type="predicted"/>
<accession>A0ABY2IZU8</accession>
<dbReference type="Proteomes" id="UP000298355">
    <property type="component" value="Unassembled WGS sequence"/>
</dbReference>
<dbReference type="EMBL" id="SOGJ01000023">
    <property type="protein sequence ID" value="TFC97450.1"/>
    <property type="molecule type" value="Genomic_DNA"/>
</dbReference>